<reference evidence="2 3" key="1">
    <citation type="submission" date="2022-03" db="EMBL/GenBank/DDBJ databases">
        <authorList>
            <person name="Macdonald S."/>
            <person name="Ahmed S."/>
            <person name="Newling K."/>
        </authorList>
    </citation>
    <scope>NUCLEOTIDE SEQUENCE [LARGE SCALE GENOMIC DNA]</scope>
</reference>
<dbReference type="AlphaFoldDB" id="A0ABC8M232"/>
<name>A0ABC8M232_ERUVS</name>
<organism evidence="2 3">
    <name type="scientific">Eruca vesicaria subsp. sativa</name>
    <name type="common">Garden rocket</name>
    <name type="synonym">Eruca sativa</name>
    <dbReference type="NCBI Taxonomy" id="29727"/>
    <lineage>
        <taxon>Eukaryota</taxon>
        <taxon>Viridiplantae</taxon>
        <taxon>Streptophyta</taxon>
        <taxon>Embryophyta</taxon>
        <taxon>Tracheophyta</taxon>
        <taxon>Spermatophyta</taxon>
        <taxon>Magnoliopsida</taxon>
        <taxon>eudicotyledons</taxon>
        <taxon>Gunneridae</taxon>
        <taxon>Pentapetalae</taxon>
        <taxon>rosids</taxon>
        <taxon>malvids</taxon>
        <taxon>Brassicales</taxon>
        <taxon>Brassicaceae</taxon>
        <taxon>Brassiceae</taxon>
        <taxon>Eruca</taxon>
    </lineage>
</organism>
<evidence type="ECO:0000256" key="1">
    <source>
        <dbReference type="SAM" id="SignalP"/>
    </source>
</evidence>
<dbReference type="EMBL" id="CAKOAT010884042">
    <property type="protein sequence ID" value="CAH8390252.1"/>
    <property type="molecule type" value="Genomic_DNA"/>
</dbReference>
<gene>
    <name evidence="2" type="ORF">ERUC_LOCUS42735</name>
</gene>
<feature type="signal peptide" evidence="1">
    <location>
        <begin position="1"/>
        <end position="29"/>
    </location>
</feature>
<accession>A0ABC8M232</accession>
<protein>
    <submittedName>
        <fullName evidence="2">Uncharacterized protein</fullName>
    </submittedName>
</protein>
<comment type="caution">
    <text evidence="2">The sequence shown here is derived from an EMBL/GenBank/DDBJ whole genome shotgun (WGS) entry which is preliminary data.</text>
</comment>
<keyword evidence="3" id="KW-1185">Reference proteome</keyword>
<feature type="chain" id="PRO_5044749823" evidence="1">
    <location>
        <begin position="30"/>
        <end position="91"/>
    </location>
</feature>
<proteinExistence type="predicted"/>
<sequence>MAKNLNSISFAVLLFVLVIASTGILNSEAVDCPGGCSLASQRTFLDECGAVPFTGTDAECCTCCKGKWLSPPLCWAVVEGTEKHCHCYRHV</sequence>
<dbReference type="Proteomes" id="UP001642260">
    <property type="component" value="Unassembled WGS sequence"/>
</dbReference>
<evidence type="ECO:0000313" key="2">
    <source>
        <dbReference type="EMBL" id="CAH8390252.1"/>
    </source>
</evidence>
<keyword evidence="1" id="KW-0732">Signal</keyword>
<evidence type="ECO:0000313" key="3">
    <source>
        <dbReference type="Proteomes" id="UP001642260"/>
    </source>
</evidence>